<evidence type="ECO:0000256" key="1">
    <source>
        <dbReference type="SAM" id="Phobius"/>
    </source>
</evidence>
<feature type="transmembrane region" description="Helical" evidence="1">
    <location>
        <begin position="270"/>
        <end position="294"/>
    </location>
</feature>
<reference evidence="2" key="1">
    <citation type="submission" date="2021-01" db="EMBL/GenBank/DDBJ databases">
        <authorList>
            <consortium name="Genoscope - CEA"/>
            <person name="William W."/>
        </authorList>
    </citation>
    <scope>NUCLEOTIDE SEQUENCE</scope>
</reference>
<dbReference type="AlphaFoldDB" id="A0A8S1PY83"/>
<evidence type="ECO:0000313" key="3">
    <source>
        <dbReference type="Proteomes" id="UP000692954"/>
    </source>
</evidence>
<keyword evidence="3" id="KW-1185">Reference proteome</keyword>
<evidence type="ECO:0008006" key="4">
    <source>
        <dbReference type="Google" id="ProtNLM"/>
    </source>
</evidence>
<protein>
    <recommendedName>
        <fullName evidence="4">Transmembrane protein</fullName>
    </recommendedName>
</protein>
<comment type="caution">
    <text evidence="2">The sequence shown here is derived from an EMBL/GenBank/DDBJ whole genome shotgun (WGS) entry which is preliminary data.</text>
</comment>
<keyword evidence="1" id="KW-0812">Transmembrane</keyword>
<keyword evidence="1" id="KW-0472">Membrane</keyword>
<dbReference type="EMBL" id="CAJJDN010000090">
    <property type="protein sequence ID" value="CAD8108140.1"/>
    <property type="molecule type" value="Genomic_DNA"/>
</dbReference>
<dbReference type="Proteomes" id="UP000692954">
    <property type="component" value="Unassembled WGS sequence"/>
</dbReference>
<proteinExistence type="predicted"/>
<sequence>MKYERFIEILCNFIRRFLFHSAFVLVIPLLFFNALELQHHKYLKDHNYSRLIRQIDQLPYEQKQSVTAYLNNEFVLQYQILFWIPLLFIAKELQEIYNKDIEETQTTQLGLSNNVPPPPPPILQPKLISEYVSEKNEEILQIESYYRNQNQIELNKYSDEVKNSNNKSNQSDLLNKLQFTLDSKQNKIYQSEYSNKQLAGARHLGKVSDQQNEPPQFKTVRTQTIKDFSFTQHTQNKIDNQITTKLYIVLSEVAILKLSLGYLVGVQERIPISIVIIALSSFIDIILFSDFMLFSNLIHIFKSQNLQWSLIQCYFIYYLCYL</sequence>
<keyword evidence="1" id="KW-1133">Transmembrane helix</keyword>
<gene>
    <name evidence="2" type="ORF">PSON_ATCC_30995.1.T0900149</name>
</gene>
<dbReference type="OrthoDB" id="10346273at2759"/>
<evidence type="ECO:0000313" key="2">
    <source>
        <dbReference type="EMBL" id="CAD8108140.1"/>
    </source>
</evidence>
<organism evidence="2 3">
    <name type="scientific">Paramecium sonneborni</name>
    <dbReference type="NCBI Taxonomy" id="65129"/>
    <lineage>
        <taxon>Eukaryota</taxon>
        <taxon>Sar</taxon>
        <taxon>Alveolata</taxon>
        <taxon>Ciliophora</taxon>
        <taxon>Intramacronucleata</taxon>
        <taxon>Oligohymenophorea</taxon>
        <taxon>Peniculida</taxon>
        <taxon>Parameciidae</taxon>
        <taxon>Paramecium</taxon>
    </lineage>
</organism>
<feature type="transmembrane region" description="Helical" evidence="1">
    <location>
        <begin position="17"/>
        <end position="35"/>
    </location>
</feature>
<accession>A0A8S1PY83</accession>
<feature type="transmembrane region" description="Helical" evidence="1">
    <location>
        <begin position="246"/>
        <end position="264"/>
    </location>
</feature>
<name>A0A8S1PY83_9CILI</name>